<dbReference type="Pfam" id="PF13365">
    <property type="entry name" value="Trypsin_2"/>
    <property type="match status" value="1"/>
</dbReference>
<organism evidence="1 2">
    <name type="scientific">Psychrosphaera ytuae</name>
    <dbReference type="NCBI Taxonomy" id="2820710"/>
    <lineage>
        <taxon>Bacteria</taxon>
        <taxon>Pseudomonadati</taxon>
        <taxon>Pseudomonadota</taxon>
        <taxon>Gammaproteobacteria</taxon>
        <taxon>Alteromonadales</taxon>
        <taxon>Pseudoalteromonadaceae</taxon>
        <taxon>Psychrosphaera</taxon>
    </lineage>
</organism>
<name>A0A975DAB7_9GAMM</name>
<proteinExistence type="predicted"/>
<dbReference type="EMBL" id="CP072110">
    <property type="protein sequence ID" value="QTH63099.1"/>
    <property type="molecule type" value="Genomic_DNA"/>
</dbReference>
<dbReference type="Gene3D" id="2.40.10.10">
    <property type="entry name" value="Trypsin-like serine proteases"/>
    <property type="match status" value="2"/>
</dbReference>
<evidence type="ECO:0000313" key="1">
    <source>
        <dbReference type="EMBL" id="QTH63099.1"/>
    </source>
</evidence>
<sequence length="269" mass="28630">MKKSSIYSNNLPQKLVFFIALVLLGLSQPSLAESLIQTASTTKQSVVGVGVYNPLSAPRYQLLGTGFVIDSSATKSIIATNHHVVNGPMFDADKAEISVHVGESKKAQFYRAKLLAQDQRADVALLEVNVALPALALEDANKIAPAASQILIAGLPIGSVLGLFKAVHVGYVAAYVPQAIPQSNSSQLSIEMIKRLRDPLFVYQLDITAYPGNSGSPVVDVTTGKVIAIINSVLVKSTREQVLSDPSGISYAIPVSEIHKLLKTIKTKG</sequence>
<dbReference type="Proteomes" id="UP000682739">
    <property type="component" value="Chromosome"/>
</dbReference>
<gene>
    <name evidence="1" type="ORF">J1N51_10125</name>
</gene>
<keyword evidence="2" id="KW-1185">Reference proteome</keyword>
<dbReference type="InterPro" id="IPR009003">
    <property type="entry name" value="Peptidase_S1_PA"/>
</dbReference>
<dbReference type="PANTHER" id="PTHR43019">
    <property type="entry name" value="SERINE ENDOPROTEASE DEGS"/>
    <property type="match status" value="1"/>
</dbReference>
<dbReference type="KEGG" id="psym:J1N51_10125"/>
<dbReference type="AlphaFoldDB" id="A0A975DAB7"/>
<dbReference type="PANTHER" id="PTHR43019:SF23">
    <property type="entry name" value="PROTEASE DO-LIKE 5, CHLOROPLASTIC"/>
    <property type="match status" value="1"/>
</dbReference>
<dbReference type="SUPFAM" id="SSF50494">
    <property type="entry name" value="Trypsin-like serine proteases"/>
    <property type="match status" value="1"/>
</dbReference>
<dbReference type="RefSeq" id="WP_208830982.1">
    <property type="nucleotide sequence ID" value="NZ_CP072110.1"/>
</dbReference>
<protein>
    <submittedName>
        <fullName evidence="1">Trypsin-like peptidase domain-containing protein</fullName>
    </submittedName>
</protein>
<reference evidence="1" key="1">
    <citation type="submission" date="2021-03" db="EMBL/GenBank/DDBJ databases">
        <title>Description of Psychrosphaera ytuae sp. nov. isolated from deep sea sediment of South China Sea.</title>
        <authorList>
            <person name="Zhang J."/>
            <person name="Xu X.-D."/>
        </authorList>
    </citation>
    <scope>NUCLEOTIDE SEQUENCE</scope>
    <source>
        <strain evidence="1">MTZ26</strain>
    </source>
</reference>
<evidence type="ECO:0000313" key="2">
    <source>
        <dbReference type="Proteomes" id="UP000682739"/>
    </source>
</evidence>
<accession>A0A975DAB7</accession>
<dbReference type="InterPro" id="IPR043504">
    <property type="entry name" value="Peptidase_S1_PA_chymotrypsin"/>
</dbReference>